<proteinExistence type="predicted"/>
<protein>
    <recommendedName>
        <fullName evidence="3">Alpha/beta hydrolase</fullName>
    </recommendedName>
</protein>
<dbReference type="Gene3D" id="3.40.50.1820">
    <property type="entry name" value="alpha/beta hydrolase"/>
    <property type="match status" value="1"/>
</dbReference>
<gene>
    <name evidence="1" type="ORF">QS713_01005</name>
</gene>
<comment type="caution">
    <text evidence="1">The sequence shown here is derived from an EMBL/GenBank/DDBJ whole genome shotgun (WGS) entry which is preliminary data.</text>
</comment>
<evidence type="ECO:0000313" key="2">
    <source>
        <dbReference type="Proteomes" id="UP001247542"/>
    </source>
</evidence>
<name>A0ABU3I8E2_9ACTO</name>
<evidence type="ECO:0008006" key="3">
    <source>
        <dbReference type="Google" id="ProtNLM"/>
    </source>
</evidence>
<organism evidence="1 2">
    <name type="scientific">Gleimia hominis</name>
    <dbReference type="NCBI Taxonomy" id="595468"/>
    <lineage>
        <taxon>Bacteria</taxon>
        <taxon>Bacillati</taxon>
        <taxon>Actinomycetota</taxon>
        <taxon>Actinomycetes</taxon>
        <taxon>Actinomycetales</taxon>
        <taxon>Actinomycetaceae</taxon>
        <taxon>Gleimia</taxon>
    </lineage>
</organism>
<dbReference type="SUPFAM" id="SSF53474">
    <property type="entry name" value="alpha/beta-Hydrolases"/>
    <property type="match status" value="1"/>
</dbReference>
<dbReference type="InterPro" id="IPR029058">
    <property type="entry name" value="AB_hydrolase_fold"/>
</dbReference>
<accession>A0ABU3I8E2</accession>
<evidence type="ECO:0000313" key="1">
    <source>
        <dbReference type="EMBL" id="MDT3766649.1"/>
    </source>
</evidence>
<dbReference type="RefSeq" id="WP_313271723.1">
    <property type="nucleotide sequence ID" value="NZ_JASXSX010000001.1"/>
</dbReference>
<dbReference type="EMBL" id="JASXSX010000001">
    <property type="protein sequence ID" value="MDT3766649.1"/>
    <property type="molecule type" value="Genomic_DNA"/>
</dbReference>
<dbReference type="Proteomes" id="UP001247542">
    <property type="component" value="Unassembled WGS sequence"/>
</dbReference>
<keyword evidence="2" id="KW-1185">Reference proteome</keyword>
<reference evidence="1 2" key="1">
    <citation type="submission" date="2023-06" db="EMBL/GenBank/DDBJ databases">
        <title>Draft genome sequence of Gleimia hominis type strain CCUG 57540T.</title>
        <authorList>
            <person name="Salva-Serra F."/>
            <person name="Cardew S."/>
            <person name="Jensie Markopoulos S."/>
            <person name="Ohlen M."/>
            <person name="Inganas E."/>
            <person name="Svensson-Stadler L."/>
            <person name="Moore E.R.B."/>
        </authorList>
    </citation>
    <scope>NUCLEOTIDE SEQUENCE [LARGE SCALE GENOMIC DNA]</scope>
    <source>
        <strain evidence="1 2">CCUG 57540</strain>
    </source>
</reference>
<sequence>MTVVIDSGQTRVNTVSILLAAFTAKTIVAQLQIAKGAISLARIPVQATAMTVPFGSSAAAQLDAANAAIPIAELDEFATNLLYVARIMDTVENQVRGSFEFSRGLAAWLTGDQLRGIETAHLISPAAQVLRPIIDETRRKVALPLGIIAFWQDESKRGDSILTGPFSLKKAGEFLKRGVAEIFSGYYIHSPLLHPRDDVRQSARGIAVIWERLVRATDPNFFPITRIRESSTGEQVHEFDSINTHYGLRDAAVCGMLTNRLSKNSDCVIPVRSLKDKHGKEPGVEVSTPMNSADVLNRVHDLATSTRDENTNTIEILRHNTPGSSRPSWSVNMRGTQTWMVGRNPADGLNDVKIMGGLVTDLEQSVADAMKSAGVQPGDAVEFAGHSQGGMVAASLAGSELMQKKYNVASVIAAGSPIDGIRGLENTPVVSYMNTADLVPALDGRAVHGTNEHIMVHSITQRDYAHSLPGYVEDALEADNKGDVNFDALAQQRRNKLGLREDTVTTAVRFDLDRVKEASK</sequence>